<feature type="region of interest" description="Disordered" evidence="1">
    <location>
        <begin position="397"/>
        <end position="422"/>
    </location>
</feature>
<evidence type="ECO:0000256" key="1">
    <source>
        <dbReference type="SAM" id="MobiDB-lite"/>
    </source>
</evidence>
<evidence type="ECO:0000313" key="2">
    <source>
        <dbReference type="EMBL" id="CCA73792.1"/>
    </source>
</evidence>
<proteinExistence type="predicted"/>
<comment type="caution">
    <text evidence="2">The sequence shown here is derived from an EMBL/GenBank/DDBJ whole genome shotgun (WGS) entry which is preliminary data.</text>
</comment>
<reference evidence="2 3" key="1">
    <citation type="journal article" date="2011" name="PLoS Pathog.">
        <title>Endophytic Life Strategies Decoded by Genome and Transcriptome Analyses of the Mutualistic Root Symbiont Piriformospora indica.</title>
        <authorList>
            <person name="Zuccaro A."/>
            <person name="Lahrmann U."/>
            <person name="Guldener U."/>
            <person name="Langen G."/>
            <person name="Pfiffi S."/>
            <person name="Biedenkopf D."/>
            <person name="Wong P."/>
            <person name="Samans B."/>
            <person name="Grimm C."/>
            <person name="Basiewicz M."/>
            <person name="Murat C."/>
            <person name="Martin F."/>
            <person name="Kogel K.H."/>
        </authorList>
    </citation>
    <scope>NUCLEOTIDE SEQUENCE [LARGE SCALE GENOMIC DNA]</scope>
    <source>
        <strain evidence="2 3">DSM 11827</strain>
    </source>
</reference>
<evidence type="ECO:0000313" key="3">
    <source>
        <dbReference type="Proteomes" id="UP000007148"/>
    </source>
</evidence>
<feature type="region of interest" description="Disordered" evidence="1">
    <location>
        <begin position="337"/>
        <end position="378"/>
    </location>
</feature>
<keyword evidence="3" id="KW-1185">Reference proteome</keyword>
<feature type="compositionally biased region" description="Basic and acidic residues" evidence="1">
    <location>
        <begin position="412"/>
        <end position="422"/>
    </location>
</feature>
<dbReference type="AlphaFoldDB" id="G4TR49"/>
<name>G4TR49_SERID</name>
<evidence type="ECO:0008006" key="4">
    <source>
        <dbReference type="Google" id="ProtNLM"/>
    </source>
</evidence>
<gene>
    <name evidence="2" type="ORF">PIIN_07746</name>
</gene>
<sequence>MQNSALPASMDTDALSAVPVCNCHRRRNSLPGPGKHNTVHFSAPGHIGGTPDESGAQAAGPEQLDTNAANDEGAPAPSQMPPDIPVQYIVDQLHRLGPFYWHKPETTDCTIQVPIDQRRLSRAPNFDFPGGLNTGVLNANLDVRRGSAPVSSQTNPTPRSFTTLKLHQFYLTSQSSLLRALFSGSSAIGLVSAQSSSAAGHRTINVQGIGRRDSTPSLARIPRLLPSSAHHPTLYLPLPDPASFPHIVHYLYFGSPAFIEEALSLGRIRWDGVVRNVEYLGLFEEEAGTGIRRWLMQWRERQRRASLAAMGYHTSHHVSRGSGAVQSGASFDPILIEESSEGSTTSDSKSDSDSDEYMDEDEDYEGTSGSDEHWSEDWDPMVMAIAGMKMADPFALDPQGYAQQRQNAARPVHMESVDPLHG</sequence>
<protein>
    <recommendedName>
        <fullName evidence="4">BTB domain-containing protein</fullName>
    </recommendedName>
</protein>
<dbReference type="HOGENOM" id="CLU_657490_0_0_1"/>
<dbReference type="InParanoid" id="G4TR49"/>
<feature type="compositionally biased region" description="Acidic residues" evidence="1">
    <location>
        <begin position="353"/>
        <end position="365"/>
    </location>
</feature>
<accession>G4TR49</accession>
<organism evidence="2 3">
    <name type="scientific">Serendipita indica (strain DSM 11827)</name>
    <name type="common">Root endophyte fungus</name>
    <name type="synonym">Piriformospora indica</name>
    <dbReference type="NCBI Taxonomy" id="1109443"/>
    <lineage>
        <taxon>Eukaryota</taxon>
        <taxon>Fungi</taxon>
        <taxon>Dikarya</taxon>
        <taxon>Basidiomycota</taxon>
        <taxon>Agaricomycotina</taxon>
        <taxon>Agaricomycetes</taxon>
        <taxon>Sebacinales</taxon>
        <taxon>Serendipitaceae</taxon>
        <taxon>Serendipita</taxon>
    </lineage>
</organism>
<dbReference type="OrthoDB" id="3366352at2759"/>
<feature type="region of interest" description="Disordered" evidence="1">
    <location>
        <begin position="28"/>
        <end position="83"/>
    </location>
</feature>
<dbReference type="Proteomes" id="UP000007148">
    <property type="component" value="Unassembled WGS sequence"/>
</dbReference>
<dbReference type="eggNOG" id="ENOG502SB8E">
    <property type="taxonomic scope" value="Eukaryota"/>
</dbReference>
<dbReference type="EMBL" id="CAFZ01000253">
    <property type="protein sequence ID" value="CCA73792.1"/>
    <property type="molecule type" value="Genomic_DNA"/>
</dbReference>